<organism evidence="1 2">
    <name type="scientific">Mycoplasma ovis str. Michigan</name>
    <dbReference type="NCBI Taxonomy" id="1415773"/>
    <lineage>
        <taxon>Bacteria</taxon>
        <taxon>Bacillati</taxon>
        <taxon>Mycoplasmatota</taxon>
        <taxon>Mollicutes</taxon>
        <taxon>Mycoplasmataceae</taxon>
        <taxon>Mycoplasma</taxon>
    </lineage>
</organism>
<sequence>MNNITLTEESLVRDSIKKFQLNRDRVAFNLLLEKYYKKSCSYAIRFLSRNAYSSMMHLCVEEIKSYVFWAFWRAVQNYNLEESSFPTFKNYLYQLIRFDTLKELKKNFKGQCISKVDLQWYADTSRKKVKNSFDFCIDLDLQDGSQEISKFLESKNSLYPSIWQMKVEDIKNEEICEKLNITMTELRSRWHYIKRLVLEKFAYMGVAL</sequence>
<gene>
    <name evidence="1" type="ORF">OVS_02865</name>
</gene>
<dbReference type="InterPro" id="IPR013325">
    <property type="entry name" value="RNA_pol_sigma_r2"/>
</dbReference>
<protein>
    <submittedName>
        <fullName evidence="1">Uncharacterized protein</fullName>
    </submittedName>
</protein>
<keyword evidence="2" id="KW-1185">Reference proteome</keyword>
<proteinExistence type="predicted"/>
<reference evidence="1 2" key="1">
    <citation type="journal article" date="2014" name="Genome Announc.">
        <title>Complete Genome Sequence of Mycoplasma ovis Strain Michigan, a Hemoplasma of Sheep with Two Distinct 16S rRNA Genes.</title>
        <authorList>
            <person name="Deshuillers P.L."/>
            <person name="Santos A.P."/>
            <person name="do Nascimento N.C."/>
            <person name="Hampel J.A."/>
            <person name="Bergin I.L."/>
            <person name="Dyson M.C."/>
            <person name="Messick J.B."/>
        </authorList>
    </citation>
    <scope>NUCLEOTIDE SEQUENCE [LARGE SCALE GENOMIC DNA]</scope>
    <source>
        <strain evidence="1 2">Michigan</strain>
    </source>
</reference>
<evidence type="ECO:0000313" key="1">
    <source>
        <dbReference type="EMBL" id="AHC40368.1"/>
    </source>
</evidence>
<evidence type="ECO:0000313" key="2">
    <source>
        <dbReference type="Proteomes" id="UP000018745"/>
    </source>
</evidence>
<dbReference type="RefSeq" id="WP_024071343.1">
    <property type="nucleotide sequence ID" value="NC_023062.1"/>
</dbReference>
<accession>A0ABN4BR57</accession>
<dbReference type="Gene3D" id="1.10.1740.10">
    <property type="match status" value="1"/>
</dbReference>
<name>A0ABN4BR57_9MOLU</name>
<dbReference type="SUPFAM" id="SSF88946">
    <property type="entry name" value="Sigma2 domain of RNA polymerase sigma factors"/>
    <property type="match status" value="1"/>
</dbReference>
<dbReference type="EMBL" id="CP006935">
    <property type="protein sequence ID" value="AHC40368.1"/>
    <property type="molecule type" value="Genomic_DNA"/>
</dbReference>
<dbReference type="Proteomes" id="UP000018745">
    <property type="component" value="Chromosome"/>
</dbReference>